<name>A0ACC1XA42_MELAZ</name>
<reference evidence="1 2" key="1">
    <citation type="journal article" date="2023" name="Science">
        <title>Complex scaffold remodeling in plant triterpene biosynthesis.</title>
        <authorList>
            <person name="De La Pena R."/>
            <person name="Hodgson H."/>
            <person name="Liu J.C."/>
            <person name="Stephenson M.J."/>
            <person name="Martin A.C."/>
            <person name="Owen C."/>
            <person name="Harkess A."/>
            <person name="Leebens-Mack J."/>
            <person name="Jimenez L.E."/>
            <person name="Osbourn A."/>
            <person name="Sattely E.S."/>
        </authorList>
    </citation>
    <scope>NUCLEOTIDE SEQUENCE [LARGE SCALE GENOMIC DNA]</scope>
    <source>
        <strain evidence="2">cv. JPN11</strain>
        <tissue evidence="1">Leaf</tissue>
    </source>
</reference>
<accession>A0ACC1XA42</accession>
<protein>
    <submittedName>
        <fullName evidence="1">Protein WVD2-like</fullName>
    </submittedName>
</protein>
<dbReference type="EMBL" id="CM051403">
    <property type="protein sequence ID" value="KAJ4708249.1"/>
    <property type="molecule type" value="Genomic_DNA"/>
</dbReference>
<dbReference type="Proteomes" id="UP001164539">
    <property type="component" value="Chromosome 10"/>
</dbReference>
<evidence type="ECO:0000313" key="1">
    <source>
        <dbReference type="EMBL" id="KAJ4708249.1"/>
    </source>
</evidence>
<gene>
    <name evidence="1" type="ORF">OWV82_018225</name>
</gene>
<keyword evidence="2" id="KW-1185">Reference proteome</keyword>
<organism evidence="1 2">
    <name type="scientific">Melia azedarach</name>
    <name type="common">Chinaberry tree</name>
    <dbReference type="NCBI Taxonomy" id="155640"/>
    <lineage>
        <taxon>Eukaryota</taxon>
        <taxon>Viridiplantae</taxon>
        <taxon>Streptophyta</taxon>
        <taxon>Embryophyta</taxon>
        <taxon>Tracheophyta</taxon>
        <taxon>Spermatophyta</taxon>
        <taxon>Magnoliopsida</taxon>
        <taxon>eudicotyledons</taxon>
        <taxon>Gunneridae</taxon>
        <taxon>Pentapetalae</taxon>
        <taxon>rosids</taxon>
        <taxon>malvids</taxon>
        <taxon>Sapindales</taxon>
        <taxon>Meliaceae</taxon>
        <taxon>Melia</taxon>
    </lineage>
</organism>
<sequence>MLSFPLLCAMDATDLIVGDVMSHQNEAPNSGVDGVTTEKLNTGDDTVIINEGPNESAKTVELEAKSVIVDSLAEKDGEESTLQEEFISLALQKALGVEERNNSNNSKQGLAREVTEKTSRPKSVTTVAKKNKDGKIGSITSKQPLAIATNRRLSNDRKISGSIKGLDSGRLIKPQTRMSCTPSTATTTTNVIGLREEVRHLKPLEQGPPAKVEGSTHSSLSPEVVGAKPQRMGGLPSYGFNFKCDERAQKRKEFYAKLEEKIHSKEVERTTMQAKTQENQEAEIKMLRKSLMFKATPMPSFYREPAPPKLELKKIPPTRARSPKLGRSSKSSSVKDSDGNSSHSSQSGRLSLDEKITRNGISKGSFPQPYKQKPLRKSLPKLPSETTTLADVAKDSASISQHSVQPNLEPEAERISEPSQTQTGINTEPVAEDQEQASLESQRVKLLHENTADGH</sequence>
<comment type="caution">
    <text evidence="1">The sequence shown here is derived from an EMBL/GenBank/DDBJ whole genome shotgun (WGS) entry which is preliminary data.</text>
</comment>
<evidence type="ECO:0000313" key="2">
    <source>
        <dbReference type="Proteomes" id="UP001164539"/>
    </source>
</evidence>
<proteinExistence type="predicted"/>